<dbReference type="GeneID" id="17298646"/>
<dbReference type="Gene3D" id="3.90.960.10">
    <property type="entry name" value="YbaK/aminoacyl-tRNA synthetase-associated domain"/>
    <property type="match status" value="1"/>
</dbReference>
<feature type="domain" description="YbaK/aminoacyl-tRNA synthetase-associated" evidence="1">
    <location>
        <begin position="27"/>
        <end position="150"/>
    </location>
</feature>
<evidence type="ECO:0000313" key="4">
    <source>
        <dbReference type="Proteomes" id="UP000011087"/>
    </source>
</evidence>
<dbReference type="InterPro" id="IPR007214">
    <property type="entry name" value="YbaK/aa-tRNA-synth-assoc-dom"/>
</dbReference>
<dbReference type="Proteomes" id="UP000011087">
    <property type="component" value="Unassembled WGS sequence"/>
</dbReference>
<dbReference type="Pfam" id="PF04073">
    <property type="entry name" value="tRNA_edit"/>
    <property type="match status" value="1"/>
</dbReference>
<accession>L1J0Q5</accession>
<dbReference type="EMBL" id="JH993019">
    <property type="protein sequence ID" value="EKX42113.1"/>
    <property type="molecule type" value="Genomic_DNA"/>
</dbReference>
<reference evidence="4" key="2">
    <citation type="submission" date="2012-11" db="EMBL/GenBank/DDBJ databases">
        <authorList>
            <person name="Kuo A."/>
            <person name="Curtis B.A."/>
            <person name="Tanifuji G."/>
            <person name="Burki F."/>
            <person name="Gruber A."/>
            <person name="Irimia M."/>
            <person name="Maruyama S."/>
            <person name="Arias M.C."/>
            <person name="Ball S.G."/>
            <person name="Gile G.H."/>
            <person name="Hirakawa Y."/>
            <person name="Hopkins J.F."/>
            <person name="Rensing S.A."/>
            <person name="Schmutz J."/>
            <person name="Symeonidi A."/>
            <person name="Elias M."/>
            <person name="Eveleigh R.J."/>
            <person name="Herman E.K."/>
            <person name="Klute M.J."/>
            <person name="Nakayama T."/>
            <person name="Obornik M."/>
            <person name="Reyes-Prieto A."/>
            <person name="Armbrust E.V."/>
            <person name="Aves S.J."/>
            <person name="Beiko R.G."/>
            <person name="Coutinho P."/>
            <person name="Dacks J.B."/>
            <person name="Durnford D.G."/>
            <person name="Fast N.M."/>
            <person name="Green B.R."/>
            <person name="Grisdale C."/>
            <person name="Hempe F."/>
            <person name="Henrissat B."/>
            <person name="Hoppner M.P."/>
            <person name="Ishida K.-I."/>
            <person name="Kim E."/>
            <person name="Koreny L."/>
            <person name="Kroth P.G."/>
            <person name="Liu Y."/>
            <person name="Malik S.-B."/>
            <person name="Maier U.G."/>
            <person name="McRose D."/>
            <person name="Mock T."/>
            <person name="Neilson J.A."/>
            <person name="Onodera N.T."/>
            <person name="Poole A.M."/>
            <person name="Pritham E.J."/>
            <person name="Richards T.A."/>
            <person name="Rocap G."/>
            <person name="Roy S.W."/>
            <person name="Sarai C."/>
            <person name="Schaack S."/>
            <person name="Shirato S."/>
            <person name="Slamovits C.H."/>
            <person name="Spencer D.F."/>
            <person name="Suzuki S."/>
            <person name="Worden A.Z."/>
            <person name="Zauner S."/>
            <person name="Barry K."/>
            <person name="Bell C."/>
            <person name="Bharti A.K."/>
            <person name="Crow J.A."/>
            <person name="Grimwood J."/>
            <person name="Kramer R."/>
            <person name="Lindquist E."/>
            <person name="Lucas S."/>
            <person name="Salamov A."/>
            <person name="McFadden G.I."/>
            <person name="Lane C.E."/>
            <person name="Keeling P.J."/>
            <person name="Gray M.W."/>
            <person name="Grigoriev I.V."/>
            <person name="Archibald J.M."/>
        </authorList>
    </citation>
    <scope>NUCLEOTIDE SEQUENCE</scope>
    <source>
        <strain evidence="4">CCMP2712</strain>
    </source>
</reference>
<proteinExistence type="predicted"/>
<dbReference type="RefSeq" id="XP_005829093.1">
    <property type="nucleotide sequence ID" value="XM_005829036.1"/>
</dbReference>
<dbReference type="GO" id="GO:0002161">
    <property type="term" value="F:aminoacyl-tRNA deacylase activity"/>
    <property type="evidence" value="ECO:0007669"/>
    <property type="project" value="InterPro"/>
</dbReference>
<name>L1J0Q5_GUITC</name>
<gene>
    <name evidence="2" type="ORF">GUITHDRAFT_111965</name>
</gene>
<dbReference type="HOGENOM" id="CLU_1463915_0_0_1"/>
<keyword evidence="4" id="KW-1185">Reference proteome</keyword>
<dbReference type="PANTHER" id="PTHR30411">
    <property type="entry name" value="CYTOPLASMIC PROTEIN"/>
    <property type="match status" value="1"/>
</dbReference>
<dbReference type="AlphaFoldDB" id="L1J0Q5"/>
<evidence type="ECO:0000313" key="2">
    <source>
        <dbReference type="EMBL" id="EKX42113.1"/>
    </source>
</evidence>
<organism evidence="2">
    <name type="scientific">Guillardia theta (strain CCMP2712)</name>
    <name type="common">Cryptophyte</name>
    <dbReference type="NCBI Taxonomy" id="905079"/>
    <lineage>
        <taxon>Eukaryota</taxon>
        <taxon>Cryptophyceae</taxon>
        <taxon>Pyrenomonadales</taxon>
        <taxon>Geminigeraceae</taxon>
        <taxon>Guillardia</taxon>
    </lineage>
</organism>
<sequence>MKVCGHAADEVLRRKQVKFEVRVQAEESRRCVDSAAERGVPLHKIIKSMVFVCQSRGDEQGSHNYLHCMVPGHCQVSRSKLEAHVGCECSLLDPDRMRSITGADIGAVHPFVPGVSRRILDQRVLANETISFNSGDMKVGLIVKTEDFLDAFEGEITCADIAYCEEDDYTPVAKVTIPYIRNKPV</sequence>
<dbReference type="InterPro" id="IPR036754">
    <property type="entry name" value="YbaK/aa-tRNA-synt-asso_dom_sf"/>
</dbReference>
<dbReference type="PaxDb" id="55529-EKX42113"/>
<protein>
    <recommendedName>
        <fullName evidence="1">YbaK/aminoacyl-tRNA synthetase-associated domain-containing protein</fullName>
    </recommendedName>
</protein>
<reference evidence="3" key="3">
    <citation type="submission" date="2015-06" db="UniProtKB">
        <authorList>
            <consortium name="EnsemblProtists"/>
        </authorList>
    </citation>
    <scope>IDENTIFICATION</scope>
</reference>
<dbReference type="SUPFAM" id="SSF55826">
    <property type="entry name" value="YbaK/ProRS associated domain"/>
    <property type="match status" value="1"/>
</dbReference>
<dbReference type="EnsemblProtists" id="EKX42113">
    <property type="protein sequence ID" value="EKX42113"/>
    <property type="gene ID" value="GUITHDRAFT_111965"/>
</dbReference>
<dbReference type="PANTHER" id="PTHR30411:SF1">
    <property type="entry name" value="CYTOPLASMIC PROTEIN"/>
    <property type="match status" value="1"/>
</dbReference>
<evidence type="ECO:0000259" key="1">
    <source>
        <dbReference type="Pfam" id="PF04073"/>
    </source>
</evidence>
<dbReference type="OrthoDB" id="10583614at2759"/>
<dbReference type="KEGG" id="gtt:GUITHDRAFT_111965"/>
<evidence type="ECO:0000313" key="3">
    <source>
        <dbReference type="EnsemblProtists" id="EKX42113"/>
    </source>
</evidence>
<reference evidence="2 4" key="1">
    <citation type="journal article" date="2012" name="Nature">
        <title>Algal genomes reveal evolutionary mosaicism and the fate of nucleomorphs.</title>
        <authorList>
            <consortium name="DOE Joint Genome Institute"/>
            <person name="Curtis B.A."/>
            <person name="Tanifuji G."/>
            <person name="Burki F."/>
            <person name="Gruber A."/>
            <person name="Irimia M."/>
            <person name="Maruyama S."/>
            <person name="Arias M.C."/>
            <person name="Ball S.G."/>
            <person name="Gile G.H."/>
            <person name="Hirakawa Y."/>
            <person name="Hopkins J.F."/>
            <person name="Kuo A."/>
            <person name="Rensing S.A."/>
            <person name="Schmutz J."/>
            <person name="Symeonidi A."/>
            <person name="Elias M."/>
            <person name="Eveleigh R.J."/>
            <person name="Herman E.K."/>
            <person name="Klute M.J."/>
            <person name="Nakayama T."/>
            <person name="Obornik M."/>
            <person name="Reyes-Prieto A."/>
            <person name="Armbrust E.V."/>
            <person name="Aves S.J."/>
            <person name="Beiko R.G."/>
            <person name="Coutinho P."/>
            <person name="Dacks J.B."/>
            <person name="Durnford D.G."/>
            <person name="Fast N.M."/>
            <person name="Green B.R."/>
            <person name="Grisdale C.J."/>
            <person name="Hempel F."/>
            <person name="Henrissat B."/>
            <person name="Hoppner M.P."/>
            <person name="Ishida K."/>
            <person name="Kim E."/>
            <person name="Koreny L."/>
            <person name="Kroth P.G."/>
            <person name="Liu Y."/>
            <person name="Malik S.B."/>
            <person name="Maier U.G."/>
            <person name="McRose D."/>
            <person name="Mock T."/>
            <person name="Neilson J.A."/>
            <person name="Onodera N.T."/>
            <person name="Poole A.M."/>
            <person name="Pritham E.J."/>
            <person name="Richards T.A."/>
            <person name="Rocap G."/>
            <person name="Roy S.W."/>
            <person name="Sarai C."/>
            <person name="Schaack S."/>
            <person name="Shirato S."/>
            <person name="Slamovits C.H."/>
            <person name="Spencer D.F."/>
            <person name="Suzuki S."/>
            <person name="Worden A.Z."/>
            <person name="Zauner S."/>
            <person name="Barry K."/>
            <person name="Bell C."/>
            <person name="Bharti A.K."/>
            <person name="Crow J.A."/>
            <person name="Grimwood J."/>
            <person name="Kramer R."/>
            <person name="Lindquist E."/>
            <person name="Lucas S."/>
            <person name="Salamov A."/>
            <person name="McFadden G.I."/>
            <person name="Lane C.E."/>
            <person name="Keeling P.J."/>
            <person name="Gray M.W."/>
            <person name="Grigoriev I.V."/>
            <person name="Archibald J.M."/>
        </authorList>
    </citation>
    <scope>NUCLEOTIDE SEQUENCE</scope>
    <source>
        <strain evidence="2 4">CCMP2712</strain>
    </source>
</reference>